<proteinExistence type="predicted"/>
<dbReference type="Proteomes" id="UP001054252">
    <property type="component" value="Unassembled WGS sequence"/>
</dbReference>
<evidence type="ECO:0000256" key="1">
    <source>
        <dbReference type="ARBA" id="ARBA00004606"/>
    </source>
</evidence>
<dbReference type="Pfam" id="PF02434">
    <property type="entry name" value="Fringe"/>
    <property type="match status" value="1"/>
</dbReference>
<keyword evidence="6" id="KW-1133">Transmembrane helix</keyword>
<evidence type="ECO:0000256" key="2">
    <source>
        <dbReference type="ARBA" id="ARBA00022676"/>
    </source>
</evidence>
<comment type="caution">
    <text evidence="10">The sequence shown here is derived from an EMBL/GenBank/DDBJ whole genome shotgun (WGS) entry which is preliminary data.</text>
</comment>
<dbReference type="GO" id="GO:0012505">
    <property type="term" value="C:endomembrane system"/>
    <property type="evidence" value="ECO:0007669"/>
    <property type="project" value="UniProtKB-SubCell"/>
</dbReference>
<keyword evidence="4" id="KW-0812">Transmembrane</keyword>
<reference evidence="10 11" key="1">
    <citation type="journal article" date="2021" name="Commun. Biol.">
        <title>The genome of Shorea leprosula (Dipterocarpaceae) highlights the ecological relevance of drought in aseasonal tropical rainforests.</title>
        <authorList>
            <person name="Ng K.K.S."/>
            <person name="Kobayashi M.J."/>
            <person name="Fawcett J.A."/>
            <person name="Hatakeyama M."/>
            <person name="Paape T."/>
            <person name="Ng C.H."/>
            <person name="Ang C.C."/>
            <person name="Tnah L.H."/>
            <person name="Lee C.T."/>
            <person name="Nishiyama T."/>
            <person name="Sese J."/>
            <person name="O'Brien M.J."/>
            <person name="Copetti D."/>
            <person name="Mohd Noor M.I."/>
            <person name="Ong R.C."/>
            <person name="Putra M."/>
            <person name="Sireger I.Z."/>
            <person name="Indrioko S."/>
            <person name="Kosugi Y."/>
            <person name="Izuno A."/>
            <person name="Isagi Y."/>
            <person name="Lee S.L."/>
            <person name="Shimizu K.K."/>
        </authorList>
    </citation>
    <scope>NUCLEOTIDE SEQUENCE [LARGE SCALE GENOMIC DNA]</scope>
    <source>
        <strain evidence="10">214</strain>
    </source>
</reference>
<feature type="domain" description="Fringe-like glycosyltransferase" evidence="9">
    <location>
        <begin position="17"/>
        <end position="153"/>
    </location>
</feature>
<dbReference type="EMBL" id="BPVZ01000770">
    <property type="protein sequence ID" value="GKV52591.1"/>
    <property type="molecule type" value="Genomic_DNA"/>
</dbReference>
<evidence type="ECO:0000256" key="5">
    <source>
        <dbReference type="ARBA" id="ARBA00022968"/>
    </source>
</evidence>
<evidence type="ECO:0000256" key="7">
    <source>
        <dbReference type="ARBA" id="ARBA00023136"/>
    </source>
</evidence>
<protein>
    <recommendedName>
        <fullName evidence="9">Fringe-like glycosyltransferase domain-containing protein</fullName>
    </recommendedName>
</protein>
<dbReference type="GO" id="GO:0016020">
    <property type="term" value="C:membrane"/>
    <property type="evidence" value="ECO:0007669"/>
    <property type="project" value="UniProtKB-SubCell"/>
</dbReference>
<keyword evidence="3" id="KW-0808">Transferase</keyword>
<organism evidence="10 11">
    <name type="scientific">Rubroshorea leprosula</name>
    <dbReference type="NCBI Taxonomy" id="152421"/>
    <lineage>
        <taxon>Eukaryota</taxon>
        <taxon>Viridiplantae</taxon>
        <taxon>Streptophyta</taxon>
        <taxon>Embryophyta</taxon>
        <taxon>Tracheophyta</taxon>
        <taxon>Spermatophyta</taxon>
        <taxon>Magnoliopsida</taxon>
        <taxon>eudicotyledons</taxon>
        <taxon>Gunneridae</taxon>
        <taxon>Pentapetalae</taxon>
        <taxon>rosids</taxon>
        <taxon>malvids</taxon>
        <taxon>Malvales</taxon>
        <taxon>Dipterocarpaceae</taxon>
        <taxon>Rubroshorea</taxon>
    </lineage>
</organism>
<keyword evidence="11" id="KW-1185">Reference proteome</keyword>
<evidence type="ECO:0000313" key="11">
    <source>
        <dbReference type="Proteomes" id="UP001054252"/>
    </source>
</evidence>
<evidence type="ECO:0000256" key="6">
    <source>
        <dbReference type="ARBA" id="ARBA00022989"/>
    </source>
</evidence>
<evidence type="ECO:0000259" key="9">
    <source>
        <dbReference type="Pfam" id="PF02434"/>
    </source>
</evidence>
<dbReference type="Gene3D" id="3.90.550.50">
    <property type="match status" value="1"/>
</dbReference>
<gene>
    <name evidence="10" type="ORF">SLEP1_g59167</name>
</gene>
<name>A0AAV5MRK1_9ROSI</name>
<keyword evidence="5" id="KW-0735">Signal-anchor</keyword>
<dbReference type="PANTHER" id="PTHR10811">
    <property type="entry name" value="FRINGE-RELATED"/>
    <property type="match status" value="1"/>
</dbReference>
<evidence type="ECO:0000256" key="4">
    <source>
        <dbReference type="ARBA" id="ARBA00022692"/>
    </source>
</evidence>
<keyword evidence="7" id="KW-0472">Membrane</keyword>
<dbReference type="GO" id="GO:0016757">
    <property type="term" value="F:glycosyltransferase activity"/>
    <property type="evidence" value="ECO:0007669"/>
    <property type="project" value="UniProtKB-KW"/>
</dbReference>
<keyword evidence="2" id="KW-0328">Glycosyltransferase</keyword>
<sequence>MVDVPLRDVQGEASGNRTEIQHIVFGIAASSKLWQQRKEYIKIWYRPKQMRGVVWLDNRVKYTAEDRQMLPPVRILNDSSKFPYTNRKGHRSAIRISRIVSETLHLKQENVRWFVMGDNDTVFITENLVRVLNKYDHNQFYYIGSLSGPTCRTYISRMAWRMAAADSLSTALWQRHSQRCRTVYSEVPWIVRLR</sequence>
<dbReference type="InterPro" id="IPR003378">
    <property type="entry name" value="Fringe-like_glycosylTrfase"/>
</dbReference>
<comment type="subcellular location">
    <subcellularLocation>
        <location evidence="8">Endomembrane system</location>
        <topology evidence="8">Single-pass membrane protein</topology>
    </subcellularLocation>
    <subcellularLocation>
        <location evidence="1">Membrane</location>
        <topology evidence="1">Single-pass type II membrane protein</topology>
    </subcellularLocation>
</comment>
<evidence type="ECO:0000313" key="10">
    <source>
        <dbReference type="EMBL" id="GKV52591.1"/>
    </source>
</evidence>
<evidence type="ECO:0000256" key="3">
    <source>
        <dbReference type="ARBA" id="ARBA00022679"/>
    </source>
</evidence>
<accession>A0AAV5MRK1</accession>
<dbReference type="AlphaFoldDB" id="A0AAV5MRK1"/>
<evidence type="ECO:0000256" key="8">
    <source>
        <dbReference type="ARBA" id="ARBA00037847"/>
    </source>
</evidence>